<gene>
    <name evidence="2" type="ORF">GBZ86_10480</name>
</gene>
<feature type="transmembrane region" description="Helical" evidence="1">
    <location>
        <begin position="23"/>
        <end position="48"/>
    </location>
</feature>
<reference evidence="2 3" key="1">
    <citation type="submission" date="2019-10" db="EMBL/GenBank/DDBJ databases">
        <title>The Genome Sequence of Clostridium tarantellae Isolated from Fish Brain.</title>
        <authorList>
            <person name="Bano L."/>
            <person name="Kiel M."/>
            <person name="Sales G."/>
            <person name="Doxey A.C."/>
            <person name="Mansfield M.J."/>
            <person name="Schiavone M."/>
            <person name="Rossetto O."/>
            <person name="Pirazzini M."/>
            <person name="Dobrindt U."/>
            <person name="Montecucco C."/>
        </authorList>
    </citation>
    <scope>NUCLEOTIDE SEQUENCE [LARGE SCALE GENOMIC DNA]</scope>
    <source>
        <strain evidence="2 3">DSM 3997</strain>
    </source>
</reference>
<feature type="non-terminal residue" evidence="2">
    <location>
        <position position="237"/>
    </location>
</feature>
<keyword evidence="1" id="KW-1133">Transmembrane helix</keyword>
<name>A0A6I1MNY5_9CLOT</name>
<keyword evidence="1" id="KW-0472">Membrane</keyword>
<feature type="transmembrane region" description="Helical" evidence="1">
    <location>
        <begin position="68"/>
        <end position="85"/>
    </location>
</feature>
<organism evidence="2 3">
    <name type="scientific">Clostridium tarantellae</name>
    <dbReference type="NCBI Taxonomy" id="39493"/>
    <lineage>
        <taxon>Bacteria</taxon>
        <taxon>Bacillati</taxon>
        <taxon>Bacillota</taxon>
        <taxon>Clostridia</taxon>
        <taxon>Eubacteriales</taxon>
        <taxon>Clostridiaceae</taxon>
        <taxon>Clostridium</taxon>
    </lineage>
</organism>
<keyword evidence="1" id="KW-0812">Transmembrane</keyword>
<dbReference type="AlphaFoldDB" id="A0A6I1MNY5"/>
<dbReference type="EMBL" id="WHJC01000166">
    <property type="protein sequence ID" value="MPQ44188.1"/>
    <property type="molecule type" value="Genomic_DNA"/>
</dbReference>
<feature type="transmembrane region" description="Helical" evidence="1">
    <location>
        <begin position="92"/>
        <end position="112"/>
    </location>
</feature>
<evidence type="ECO:0000313" key="2">
    <source>
        <dbReference type="EMBL" id="MPQ44188.1"/>
    </source>
</evidence>
<proteinExistence type="predicted"/>
<sequence>MNTKKSSTNFISKMKPHFDKNSIVRLAFYVFVLIAIVIKGSIFLGFALNTDAYNLDFSLGFKEASYFRNYYISFAAIFLSICLLFKNRGKFIALIIIDLIITILCLLDIMYFRGFQTVPSVLLFSQTANLDNLGGSILSMISSQDFWFFADFIILIIAYIFFKKSFKKAKCNFIGFLITLILSISYIAYVPFNLYVLKNEDVKNGYLFSNYDPTNTVTYFSPVGYHVMDVINTIKNS</sequence>
<feature type="transmembrane region" description="Helical" evidence="1">
    <location>
        <begin position="174"/>
        <end position="197"/>
    </location>
</feature>
<comment type="caution">
    <text evidence="2">The sequence shown here is derived from an EMBL/GenBank/DDBJ whole genome shotgun (WGS) entry which is preliminary data.</text>
</comment>
<protein>
    <submittedName>
        <fullName evidence="2">LTA synthase family protein</fullName>
    </submittedName>
</protein>
<accession>A0A6I1MNY5</accession>
<evidence type="ECO:0000313" key="3">
    <source>
        <dbReference type="Proteomes" id="UP000430345"/>
    </source>
</evidence>
<keyword evidence="3" id="KW-1185">Reference proteome</keyword>
<evidence type="ECO:0000256" key="1">
    <source>
        <dbReference type="SAM" id="Phobius"/>
    </source>
</evidence>
<dbReference type="Proteomes" id="UP000430345">
    <property type="component" value="Unassembled WGS sequence"/>
</dbReference>
<feature type="transmembrane region" description="Helical" evidence="1">
    <location>
        <begin position="146"/>
        <end position="162"/>
    </location>
</feature>